<name>A0A916WJF9_9MICO</name>
<evidence type="ECO:0008006" key="3">
    <source>
        <dbReference type="Google" id="ProtNLM"/>
    </source>
</evidence>
<evidence type="ECO:0000313" key="2">
    <source>
        <dbReference type="Proteomes" id="UP000606922"/>
    </source>
</evidence>
<sequence length="217" mass="22152">MVTMTSAARDRAGTPARRRFWFDPRFAIGVLLVAASVAGVVAIVGAADTSLLVYAARDPLAPGDRIDGDDLVATSVRLDSAAELYLLPDDVPDDGLVVTKPVADGELVPASAVGSMLGEQQTAIVLAVNGELAASVVPGSGVDVWSARQIGSGLFEAPAVIVSAATVVRLVDREGFVVDDGSAAIEVLVPRSQIARVLEAVANDDAVSVVPASLPGK</sequence>
<accession>A0A916WJF9</accession>
<evidence type="ECO:0000313" key="1">
    <source>
        <dbReference type="EMBL" id="GGB03215.1"/>
    </source>
</evidence>
<gene>
    <name evidence="1" type="ORF">GCM10010979_17340</name>
</gene>
<keyword evidence="2" id="KW-1185">Reference proteome</keyword>
<reference evidence="1" key="1">
    <citation type="journal article" date="2014" name="Int. J. Syst. Evol. Microbiol.">
        <title>Complete genome sequence of Corynebacterium casei LMG S-19264T (=DSM 44701T), isolated from a smear-ripened cheese.</title>
        <authorList>
            <consortium name="US DOE Joint Genome Institute (JGI-PGF)"/>
            <person name="Walter F."/>
            <person name="Albersmeier A."/>
            <person name="Kalinowski J."/>
            <person name="Ruckert C."/>
        </authorList>
    </citation>
    <scope>NUCLEOTIDE SEQUENCE</scope>
    <source>
        <strain evidence="1">CGMCC 1.12813</strain>
    </source>
</reference>
<dbReference type="Proteomes" id="UP000606922">
    <property type="component" value="Unassembled WGS sequence"/>
</dbReference>
<comment type="caution">
    <text evidence="1">The sequence shown here is derived from an EMBL/GenBank/DDBJ whole genome shotgun (WGS) entry which is preliminary data.</text>
</comment>
<dbReference type="EMBL" id="BMGB01000001">
    <property type="protein sequence ID" value="GGB03215.1"/>
    <property type="molecule type" value="Genomic_DNA"/>
</dbReference>
<dbReference type="AlphaFoldDB" id="A0A916WJF9"/>
<organism evidence="1 2">
    <name type="scientific">Conyzicola nivalis</name>
    <dbReference type="NCBI Taxonomy" id="1477021"/>
    <lineage>
        <taxon>Bacteria</taxon>
        <taxon>Bacillati</taxon>
        <taxon>Actinomycetota</taxon>
        <taxon>Actinomycetes</taxon>
        <taxon>Micrococcales</taxon>
        <taxon>Microbacteriaceae</taxon>
        <taxon>Conyzicola</taxon>
    </lineage>
</organism>
<protein>
    <recommendedName>
        <fullName evidence="3">SAF domain-containing protein</fullName>
    </recommendedName>
</protein>
<proteinExistence type="predicted"/>
<reference evidence="1" key="2">
    <citation type="submission" date="2020-09" db="EMBL/GenBank/DDBJ databases">
        <authorList>
            <person name="Sun Q."/>
            <person name="Zhou Y."/>
        </authorList>
    </citation>
    <scope>NUCLEOTIDE SEQUENCE</scope>
    <source>
        <strain evidence="1">CGMCC 1.12813</strain>
    </source>
</reference>